<evidence type="ECO:0000256" key="1">
    <source>
        <dbReference type="SAM" id="Phobius"/>
    </source>
</evidence>
<evidence type="ECO:0000313" key="3">
    <source>
        <dbReference type="Proteomes" id="UP000549913"/>
    </source>
</evidence>
<feature type="transmembrane region" description="Helical" evidence="1">
    <location>
        <begin position="26"/>
        <end position="46"/>
    </location>
</feature>
<name>A0A852SI84_9MICO</name>
<comment type="caution">
    <text evidence="2">The sequence shown here is derived from an EMBL/GenBank/DDBJ whole genome shotgun (WGS) entry which is preliminary data.</text>
</comment>
<dbReference type="InterPro" id="IPR025101">
    <property type="entry name" value="DUF4012"/>
</dbReference>
<evidence type="ECO:0000313" key="2">
    <source>
        <dbReference type="EMBL" id="NYD68893.1"/>
    </source>
</evidence>
<evidence type="ECO:0008006" key="4">
    <source>
        <dbReference type="Google" id="ProtNLM"/>
    </source>
</evidence>
<dbReference type="Proteomes" id="UP000549913">
    <property type="component" value="Unassembled WGS sequence"/>
</dbReference>
<gene>
    <name evidence="2" type="ORF">BJ984_000051</name>
</gene>
<dbReference type="AlphaFoldDB" id="A0A852SI84"/>
<sequence>MTDETYRRRSDRTAPSRRKRRRRWPWVVGGVVLLLVVVGGAAAWVASSALTVKSELEAAQPLLSSVKEKVLAGEAGSAQSEVDELAEHTTAAKDATANPAWAIAEAVPGFGQNLSAVRIVATSVSAVVDDAVVPAVALGDSLSPAVFKPVDGAVNLQAIRDVLPVIDSAGSALTQAKSDISTIDSDALIGPVKNAVTQIDSLVGDVEPAIATAKELAPVLPGLLGADGPRNYLLIFENSAEVRPLGGIAGAQILVTADQGRVSITQQTSGREFDFESEEFANSHVSKEDRALFLVPFGLQSQNNTLTPRVEVAADLTRSMWGSQRGVTPDTVIFIDPTALTYILEATGSIDLADGSKLTSENAIDLLLNSVYQTYSDDPDAQDAFFASAAGEMFSSVMSGNVDVPKFVSAVQRAGQERRILASSLDETVQGLIGDAGLAGRLPQSTDTAHEIGVYYSDYLGSKMDYYLRSTIEVGQAQCAAGNRIVRVHVTATNILDPAAVEGLSPFITGAGGNGFKITQGDLRVFTYVYAPVGSTIASITGSSDQEAAFTGVDKEYPVARGVILAAPGESQTSTIDIDVSALPEKSIQTLVGPMLAQPEVKELAFTC</sequence>
<organism evidence="2 3">
    <name type="scientific">Herbiconiux flava</name>
    <dbReference type="NCBI Taxonomy" id="881268"/>
    <lineage>
        <taxon>Bacteria</taxon>
        <taxon>Bacillati</taxon>
        <taxon>Actinomycetota</taxon>
        <taxon>Actinomycetes</taxon>
        <taxon>Micrococcales</taxon>
        <taxon>Microbacteriaceae</taxon>
        <taxon>Herbiconiux</taxon>
    </lineage>
</organism>
<dbReference type="RefSeq" id="WP_179546326.1">
    <property type="nucleotide sequence ID" value="NZ_BSEW01000001.1"/>
</dbReference>
<keyword evidence="1" id="KW-1133">Transmembrane helix</keyword>
<keyword evidence="1" id="KW-0812">Transmembrane</keyword>
<protein>
    <recommendedName>
        <fullName evidence="4">DUF4012 domain-containing protein</fullName>
    </recommendedName>
</protein>
<keyword evidence="1" id="KW-0472">Membrane</keyword>
<accession>A0A852SI84</accession>
<reference evidence="2 3" key="1">
    <citation type="submission" date="2020-07" db="EMBL/GenBank/DDBJ databases">
        <title>Sequencing the genomes of 1000 actinobacteria strains.</title>
        <authorList>
            <person name="Klenk H.-P."/>
        </authorList>
    </citation>
    <scope>NUCLEOTIDE SEQUENCE [LARGE SCALE GENOMIC DNA]</scope>
    <source>
        <strain evidence="2 3">DSM 26474</strain>
    </source>
</reference>
<proteinExistence type="predicted"/>
<dbReference type="EMBL" id="JACCBM010000001">
    <property type="protein sequence ID" value="NYD68893.1"/>
    <property type="molecule type" value="Genomic_DNA"/>
</dbReference>
<keyword evidence="3" id="KW-1185">Reference proteome</keyword>
<dbReference type="Pfam" id="PF13196">
    <property type="entry name" value="DUF4012"/>
    <property type="match status" value="1"/>
</dbReference>